<reference evidence="1 2" key="1">
    <citation type="submission" date="2019-10" db="EMBL/GenBank/DDBJ databases">
        <title>New genus of Silvanigrellaceae.</title>
        <authorList>
            <person name="Pitt A."/>
            <person name="Hahn M.W."/>
        </authorList>
    </citation>
    <scope>NUCLEOTIDE SEQUENCE [LARGE SCALE GENOMIC DNA]</scope>
    <source>
        <strain evidence="1 2">33A1-SZDP</strain>
    </source>
</reference>
<comment type="caution">
    <text evidence="1">The sequence shown here is derived from an EMBL/GenBank/DDBJ whole genome shotgun (WGS) entry which is preliminary data.</text>
</comment>
<dbReference type="EMBL" id="WFLN01000005">
    <property type="protein sequence ID" value="KAB8031861.1"/>
    <property type="molecule type" value="Genomic_DNA"/>
</dbReference>
<sequence length="165" mass="19385">MKKILSYFLCIFSILTLTSCGHIFTNIDKLEDIKHFYIVKEEKYVDKFDGLLDSNKHMLNSAVDISKCYRNNKRNCNYFIIGVNDEYDNIIVKENCLFCNNNKLKNESAYFNAVRDIDFNKKVQDIYVKIESNINIFQEKLILTLVKVDNRAEQELLLNVFSGKL</sequence>
<dbReference type="AlphaFoldDB" id="A0A833JFX6"/>
<dbReference type="Proteomes" id="UP000442694">
    <property type="component" value="Unassembled WGS sequence"/>
</dbReference>
<organism evidence="1 2">
    <name type="scientific">Fluviispira multicolorata</name>
    <dbReference type="NCBI Taxonomy" id="2654512"/>
    <lineage>
        <taxon>Bacteria</taxon>
        <taxon>Pseudomonadati</taxon>
        <taxon>Bdellovibrionota</taxon>
        <taxon>Oligoflexia</taxon>
        <taxon>Silvanigrellales</taxon>
        <taxon>Silvanigrellaceae</taxon>
        <taxon>Fluviispira</taxon>
    </lineage>
</organism>
<evidence type="ECO:0008006" key="3">
    <source>
        <dbReference type="Google" id="ProtNLM"/>
    </source>
</evidence>
<evidence type="ECO:0000313" key="1">
    <source>
        <dbReference type="EMBL" id="KAB8031861.1"/>
    </source>
</evidence>
<protein>
    <recommendedName>
        <fullName evidence="3">Lipoprotein</fullName>
    </recommendedName>
</protein>
<dbReference type="PROSITE" id="PS51257">
    <property type="entry name" value="PROKAR_LIPOPROTEIN"/>
    <property type="match status" value="1"/>
</dbReference>
<dbReference type="RefSeq" id="WP_152212036.1">
    <property type="nucleotide sequence ID" value="NZ_WFLN01000005.1"/>
</dbReference>
<proteinExistence type="predicted"/>
<evidence type="ECO:0000313" key="2">
    <source>
        <dbReference type="Proteomes" id="UP000442694"/>
    </source>
</evidence>
<keyword evidence="2" id="KW-1185">Reference proteome</keyword>
<accession>A0A833JFX6</accession>
<name>A0A833JFX6_9BACT</name>
<gene>
    <name evidence="1" type="ORF">GCL57_04245</name>
</gene>